<evidence type="ECO:0000313" key="3">
    <source>
        <dbReference type="Proteomes" id="UP000317243"/>
    </source>
</evidence>
<reference evidence="2 3" key="1">
    <citation type="submission" date="2019-02" db="EMBL/GenBank/DDBJ databases">
        <title>Deep-cultivation of Planctomycetes and their phenomic and genomic characterization uncovers novel biology.</title>
        <authorList>
            <person name="Wiegand S."/>
            <person name="Jogler M."/>
            <person name="Boedeker C."/>
            <person name="Pinto D."/>
            <person name="Vollmers J."/>
            <person name="Rivas-Marin E."/>
            <person name="Kohn T."/>
            <person name="Peeters S.H."/>
            <person name="Heuer A."/>
            <person name="Rast P."/>
            <person name="Oberbeckmann S."/>
            <person name="Bunk B."/>
            <person name="Jeske O."/>
            <person name="Meyerdierks A."/>
            <person name="Storesund J.E."/>
            <person name="Kallscheuer N."/>
            <person name="Luecker S."/>
            <person name="Lage O.M."/>
            <person name="Pohl T."/>
            <person name="Merkel B.J."/>
            <person name="Hornburger P."/>
            <person name="Mueller R.-W."/>
            <person name="Bruemmer F."/>
            <person name="Labrenz M."/>
            <person name="Spormann A.M."/>
            <person name="Op Den Camp H."/>
            <person name="Overmann J."/>
            <person name="Amann R."/>
            <person name="Jetten M.S.M."/>
            <person name="Mascher T."/>
            <person name="Medema M.H."/>
            <person name="Devos D.P."/>
            <person name="Kaster A.-K."/>
            <person name="Ovreas L."/>
            <person name="Rohde M."/>
            <person name="Galperin M.Y."/>
            <person name="Jogler C."/>
        </authorList>
    </citation>
    <scope>NUCLEOTIDE SEQUENCE [LARGE SCALE GENOMIC DNA]</scope>
    <source>
        <strain evidence="2 3">KOR42</strain>
    </source>
</reference>
<evidence type="ECO:0000313" key="2">
    <source>
        <dbReference type="EMBL" id="TWT57662.1"/>
    </source>
</evidence>
<feature type="region of interest" description="Disordered" evidence="1">
    <location>
        <begin position="213"/>
        <end position="233"/>
    </location>
</feature>
<comment type="caution">
    <text evidence="2">The sequence shown here is derived from an EMBL/GenBank/DDBJ whole genome shotgun (WGS) entry which is preliminary data.</text>
</comment>
<dbReference type="AlphaFoldDB" id="A0A5C5X6M5"/>
<accession>A0A5C5X6M5</accession>
<dbReference type="InterPro" id="IPR008984">
    <property type="entry name" value="SMAD_FHA_dom_sf"/>
</dbReference>
<organism evidence="2 3">
    <name type="scientific">Thalassoglobus neptunius</name>
    <dbReference type="NCBI Taxonomy" id="1938619"/>
    <lineage>
        <taxon>Bacteria</taxon>
        <taxon>Pseudomonadati</taxon>
        <taxon>Planctomycetota</taxon>
        <taxon>Planctomycetia</taxon>
        <taxon>Planctomycetales</taxon>
        <taxon>Planctomycetaceae</taxon>
        <taxon>Thalassoglobus</taxon>
    </lineage>
</organism>
<dbReference type="EMBL" id="SIHI01000001">
    <property type="protein sequence ID" value="TWT57662.1"/>
    <property type="molecule type" value="Genomic_DNA"/>
</dbReference>
<proteinExistence type="predicted"/>
<evidence type="ECO:0000256" key="1">
    <source>
        <dbReference type="SAM" id="MobiDB-lite"/>
    </source>
</evidence>
<dbReference type="CDD" id="cd00060">
    <property type="entry name" value="FHA"/>
    <property type="match status" value="1"/>
</dbReference>
<protein>
    <recommendedName>
        <fullName evidence="4">YscD cytoplasmic domain-containing protein</fullName>
    </recommendedName>
</protein>
<name>A0A5C5X6M5_9PLAN</name>
<dbReference type="RefSeq" id="WP_146507504.1">
    <property type="nucleotide sequence ID" value="NZ_SIHI01000001.1"/>
</dbReference>
<sequence>MNIPNPQGREFRLRIERGNTKFPNRPIHSDRFLIGAGTNCHLQLGGEMPILHSVIVTNGDALWIDAVVAEPPLLVNRNPTREGPLSAGDLIEIGPFVFHVESKPIAEAATSDEESDEPVDLSELTAEELVDLMQSEIDSLAAVEQSRRTGASALLRALARIENSTPDTHDQESEEELASRQDREIELRRIEEELDARSARLQAAQDRLAEMLQALASRQPSDDGEDDSMRLTA</sequence>
<dbReference type="Gene3D" id="2.60.200.20">
    <property type="match status" value="1"/>
</dbReference>
<feature type="region of interest" description="Disordered" evidence="1">
    <location>
        <begin position="163"/>
        <end position="183"/>
    </location>
</feature>
<gene>
    <name evidence="2" type="ORF">KOR42_10250</name>
</gene>
<keyword evidence="3" id="KW-1185">Reference proteome</keyword>
<evidence type="ECO:0008006" key="4">
    <source>
        <dbReference type="Google" id="ProtNLM"/>
    </source>
</evidence>
<dbReference type="OrthoDB" id="257631at2"/>
<dbReference type="Proteomes" id="UP000317243">
    <property type="component" value="Unassembled WGS sequence"/>
</dbReference>
<feature type="compositionally biased region" description="Basic and acidic residues" evidence="1">
    <location>
        <begin position="167"/>
        <end position="183"/>
    </location>
</feature>
<dbReference type="SUPFAM" id="SSF49879">
    <property type="entry name" value="SMAD/FHA domain"/>
    <property type="match status" value="1"/>
</dbReference>